<dbReference type="PANTHER" id="PTHR33116:SF84">
    <property type="entry name" value="RNA-DIRECTED DNA POLYMERASE"/>
    <property type="match status" value="1"/>
</dbReference>
<dbReference type="EMBL" id="JARYMX010000003">
    <property type="protein sequence ID" value="KAJ9557021.1"/>
    <property type="molecule type" value="Genomic_DNA"/>
</dbReference>
<proteinExistence type="predicted"/>
<dbReference type="AlphaFoldDB" id="A0AA38TKJ0"/>
<feature type="domain" description="Reverse transcriptase zinc-binding" evidence="1">
    <location>
        <begin position="417"/>
        <end position="502"/>
    </location>
</feature>
<name>A0AA38TKJ0_9ASTR</name>
<accession>A0AA38TKJ0</accession>
<dbReference type="PANTHER" id="PTHR33116">
    <property type="entry name" value="REVERSE TRANSCRIPTASE ZINC-BINDING DOMAIN-CONTAINING PROTEIN-RELATED-RELATED"/>
    <property type="match status" value="1"/>
</dbReference>
<dbReference type="InterPro" id="IPR026960">
    <property type="entry name" value="RVT-Znf"/>
</dbReference>
<evidence type="ECO:0000313" key="3">
    <source>
        <dbReference type="Proteomes" id="UP001172457"/>
    </source>
</evidence>
<keyword evidence="3" id="KW-1185">Reference proteome</keyword>
<organism evidence="2 3">
    <name type="scientific">Centaurea solstitialis</name>
    <name type="common">yellow star-thistle</name>
    <dbReference type="NCBI Taxonomy" id="347529"/>
    <lineage>
        <taxon>Eukaryota</taxon>
        <taxon>Viridiplantae</taxon>
        <taxon>Streptophyta</taxon>
        <taxon>Embryophyta</taxon>
        <taxon>Tracheophyta</taxon>
        <taxon>Spermatophyta</taxon>
        <taxon>Magnoliopsida</taxon>
        <taxon>eudicotyledons</taxon>
        <taxon>Gunneridae</taxon>
        <taxon>Pentapetalae</taxon>
        <taxon>asterids</taxon>
        <taxon>campanulids</taxon>
        <taxon>Asterales</taxon>
        <taxon>Asteraceae</taxon>
        <taxon>Carduoideae</taxon>
        <taxon>Cardueae</taxon>
        <taxon>Centaureinae</taxon>
        <taxon>Centaurea</taxon>
    </lineage>
</organism>
<dbReference type="Proteomes" id="UP001172457">
    <property type="component" value="Chromosome 3"/>
</dbReference>
<protein>
    <recommendedName>
        <fullName evidence="1">Reverse transcriptase zinc-binding domain-containing protein</fullName>
    </recommendedName>
</protein>
<comment type="caution">
    <text evidence="2">The sequence shown here is derived from an EMBL/GenBank/DDBJ whole genome shotgun (WGS) entry which is preliminary data.</text>
</comment>
<gene>
    <name evidence="2" type="ORF">OSB04_011635</name>
</gene>
<reference evidence="2" key="1">
    <citation type="submission" date="2023-03" db="EMBL/GenBank/DDBJ databases">
        <title>Chromosome-scale reference genome and RAD-based genetic map of yellow starthistle (Centaurea solstitialis) reveal putative structural variation and QTLs associated with invader traits.</title>
        <authorList>
            <person name="Reatini B."/>
            <person name="Cang F.A."/>
            <person name="Jiang Q."/>
            <person name="Mckibben M.T.W."/>
            <person name="Barker M.S."/>
            <person name="Rieseberg L.H."/>
            <person name="Dlugosch K.M."/>
        </authorList>
    </citation>
    <scope>NUCLEOTIDE SEQUENCE</scope>
    <source>
        <strain evidence="2">CAN-66</strain>
        <tissue evidence="2">Leaf</tissue>
    </source>
</reference>
<dbReference type="Pfam" id="PF13966">
    <property type="entry name" value="zf-RVT"/>
    <property type="match status" value="1"/>
</dbReference>
<sequence length="587" mass="67857">MLEILSRVYCLVIGSTVAKLSRVMNSITRDDVSSIFTRHKPTNTRIAFLVLHWGIYTPTLGNRNLHFKSLNFLYKLYINSISHLCFADDLFVFTRGDIQSVEALKRALALFRLKSGLEPSLEKSEVFFGNVDDHIKEAILQSLPFRNGVFPIRYLGVPLSPVRLRNADFLGVIQKIRNRIHNWKCKFLSYGGRRQLIASVLQSLQLYWMSVFAFPVGVLHTIEGLCRNFLWAQGADAKGRCRIAWNEVCKPVLEGGLGFRRLVIWNRAFLAKHLWEILEKRNSLWIAWVNQHCLRGKSIWEVTIRTDWSWTFRSILSIRSSMQSHVFSKIGNGVSINAWSDFWLDCGTLKAILPFRSFSGEGFSRASCVADVLNQIGGGWPNAWIVRAPVLQNQNIPTLSDAQDVIVWKNDQVLGDFSITDAYYTFLGHNTHVPWSKVVWVKGYIPKHALCVWMAILNRLPTQDRLISWKHIPPDSKCFFCNACVETHEHLFCNCVVLADLWRMVRLEVDLSNGPMDISHVHDDLLWNDMQKLAFSATVYMVWRERNARLFRKIIKPMETLFKEIQMVVIARMAWKNRRSLNVRNEE</sequence>
<evidence type="ECO:0000259" key="1">
    <source>
        <dbReference type="Pfam" id="PF13966"/>
    </source>
</evidence>
<evidence type="ECO:0000313" key="2">
    <source>
        <dbReference type="EMBL" id="KAJ9557021.1"/>
    </source>
</evidence>